<keyword evidence="4" id="KW-1185">Reference proteome</keyword>
<evidence type="ECO:0000313" key="3">
    <source>
        <dbReference type="EMBL" id="TSB05473.1"/>
    </source>
</evidence>
<accession>A0A553WLB6</accession>
<evidence type="ECO:0000313" key="4">
    <source>
        <dbReference type="Proteomes" id="UP000320160"/>
    </source>
</evidence>
<reference evidence="3 4" key="1">
    <citation type="submission" date="2019-07" db="EMBL/GenBank/DDBJ databases">
        <authorList>
            <person name="Park M."/>
        </authorList>
    </citation>
    <scope>NUCLEOTIDE SEQUENCE [LARGE SCALE GENOMIC DNA]</scope>
    <source>
        <strain evidence="3 4">KCTC32445</strain>
    </source>
</reference>
<evidence type="ECO:0000256" key="1">
    <source>
        <dbReference type="ARBA" id="ARBA00005953"/>
    </source>
</evidence>
<dbReference type="CDD" id="cd00586">
    <property type="entry name" value="4HBT"/>
    <property type="match status" value="1"/>
</dbReference>
<dbReference type="Pfam" id="PF13279">
    <property type="entry name" value="4HBT_2"/>
    <property type="match status" value="1"/>
</dbReference>
<evidence type="ECO:0000256" key="2">
    <source>
        <dbReference type="ARBA" id="ARBA00022801"/>
    </source>
</evidence>
<dbReference type="InterPro" id="IPR050563">
    <property type="entry name" value="4-hydroxybenzoyl-CoA_TE"/>
</dbReference>
<protein>
    <submittedName>
        <fullName evidence="3">Acyl-CoA thioesterase</fullName>
    </submittedName>
</protein>
<dbReference type="Gene3D" id="3.10.129.10">
    <property type="entry name" value="Hotdog Thioesterase"/>
    <property type="match status" value="1"/>
</dbReference>
<keyword evidence="2" id="KW-0378">Hydrolase</keyword>
<proteinExistence type="inferred from homology"/>
<dbReference type="OrthoDB" id="9799036at2"/>
<dbReference type="AlphaFoldDB" id="A0A553WLB6"/>
<dbReference type="SUPFAM" id="SSF54637">
    <property type="entry name" value="Thioesterase/thiol ester dehydrase-isomerase"/>
    <property type="match status" value="1"/>
</dbReference>
<sequence length="143" mass="15902">MPKPQPWQLDPASYPFSHRTETRFADMDVLGHINNVSMAGLFEHGRGMFNHAIEVQRRAAGQRWLIVSVSLDYIAEAHFPEHVDVASGILRIGNSSWDIASAAFQGGQCKATCITTIVLTDTNGPTTINADLHREFQRLTVKK</sequence>
<dbReference type="InterPro" id="IPR029069">
    <property type="entry name" value="HotDog_dom_sf"/>
</dbReference>
<dbReference type="EMBL" id="VKKU01000001">
    <property type="protein sequence ID" value="TSB05473.1"/>
    <property type="molecule type" value="Genomic_DNA"/>
</dbReference>
<gene>
    <name evidence="3" type="ORF">FOM92_08025</name>
</gene>
<name>A0A553WLB6_9SPHN</name>
<comment type="similarity">
    <text evidence="1">Belongs to the 4-hydroxybenzoyl-CoA thioesterase family.</text>
</comment>
<comment type="caution">
    <text evidence="3">The sequence shown here is derived from an EMBL/GenBank/DDBJ whole genome shotgun (WGS) entry which is preliminary data.</text>
</comment>
<dbReference type="Proteomes" id="UP000320160">
    <property type="component" value="Unassembled WGS sequence"/>
</dbReference>
<dbReference type="PANTHER" id="PTHR31793:SF27">
    <property type="entry name" value="NOVEL THIOESTERASE SUPERFAMILY DOMAIN AND SAPOSIN A-TYPE DOMAIN CONTAINING PROTEIN (0610012H03RIK)"/>
    <property type="match status" value="1"/>
</dbReference>
<organism evidence="3 4">
    <name type="scientific">Sphingorhabdus contaminans</name>
    <dbReference type="NCBI Taxonomy" id="1343899"/>
    <lineage>
        <taxon>Bacteria</taxon>
        <taxon>Pseudomonadati</taxon>
        <taxon>Pseudomonadota</taxon>
        <taxon>Alphaproteobacteria</taxon>
        <taxon>Sphingomonadales</taxon>
        <taxon>Sphingomonadaceae</taxon>
        <taxon>Sphingorhabdus</taxon>
    </lineage>
</organism>
<dbReference type="PANTHER" id="PTHR31793">
    <property type="entry name" value="4-HYDROXYBENZOYL-COA THIOESTERASE FAMILY MEMBER"/>
    <property type="match status" value="1"/>
</dbReference>
<dbReference type="GO" id="GO:0047617">
    <property type="term" value="F:fatty acyl-CoA hydrolase activity"/>
    <property type="evidence" value="ECO:0007669"/>
    <property type="project" value="TreeGrafter"/>
</dbReference>